<evidence type="ECO:0000313" key="2">
    <source>
        <dbReference type="EMBL" id="MBK9981286.1"/>
    </source>
</evidence>
<dbReference type="SUPFAM" id="SSF49299">
    <property type="entry name" value="PKD domain"/>
    <property type="match status" value="1"/>
</dbReference>
<proteinExistence type="predicted"/>
<reference evidence="2 3" key="1">
    <citation type="submission" date="2020-10" db="EMBL/GenBank/DDBJ databases">
        <title>Connecting structure to function with the recovery of over 1000 high-quality activated sludge metagenome-assembled genomes encoding full-length rRNA genes using long-read sequencing.</title>
        <authorList>
            <person name="Singleton C.M."/>
            <person name="Petriglieri F."/>
            <person name="Kristensen J.M."/>
            <person name="Kirkegaard R.H."/>
            <person name="Michaelsen T.Y."/>
            <person name="Andersen M.H."/>
            <person name="Karst S.M."/>
            <person name="Dueholm M.S."/>
            <person name="Nielsen P.H."/>
            <person name="Albertsen M."/>
        </authorList>
    </citation>
    <scope>NUCLEOTIDE SEQUENCE [LARGE SCALE GENOMIC DNA]</scope>
    <source>
        <strain evidence="2">Ribe_18-Q3-R11-54_MAXAC.273</strain>
    </source>
</reference>
<organism evidence="2 3">
    <name type="scientific">Candidatus Opimibacter skivensis</name>
    <dbReference type="NCBI Taxonomy" id="2982028"/>
    <lineage>
        <taxon>Bacteria</taxon>
        <taxon>Pseudomonadati</taxon>
        <taxon>Bacteroidota</taxon>
        <taxon>Saprospiria</taxon>
        <taxon>Saprospirales</taxon>
        <taxon>Saprospiraceae</taxon>
        <taxon>Candidatus Opimibacter</taxon>
    </lineage>
</organism>
<dbReference type="InterPro" id="IPR000601">
    <property type="entry name" value="PKD_dom"/>
</dbReference>
<dbReference type="InterPro" id="IPR026444">
    <property type="entry name" value="Secre_tail"/>
</dbReference>
<protein>
    <submittedName>
        <fullName evidence="2">T9SS type A sorting domain-containing protein</fullName>
    </submittedName>
</protein>
<dbReference type="Gene3D" id="2.60.40.10">
    <property type="entry name" value="Immunoglobulins"/>
    <property type="match status" value="1"/>
</dbReference>
<dbReference type="NCBIfam" id="TIGR04183">
    <property type="entry name" value="Por_Secre_tail"/>
    <property type="match status" value="1"/>
</dbReference>
<dbReference type="InterPro" id="IPR013783">
    <property type="entry name" value="Ig-like_fold"/>
</dbReference>
<evidence type="ECO:0000259" key="1">
    <source>
        <dbReference type="PROSITE" id="PS50093"/>
    </source>
</evidence>
<accession>A0A9D7SS60</accession>
<dbReference type="Pfam" id="PF18911">
    <property type="entry name" value="PKD_4"/>
    <property type="match status" value="1"/>
</dbReference>
<dbReference type="AlphaFoldDB" id="A0A9D7SS60"/>
<dbReference type="Proteomes" id="UP000808337">
    <property type="component" value="Unassembled WGS sequence"/>
</dbReference>
<evidence type="ECO:0000313" key="3">
    <source>
        <dbReference type="Proteomes" id="UP000808337"/>
    </source>
</evidence>
<name>A0A9D7SS60_9BACT</name>
<comment type="caution">
    <text evidence="2">The sequence shown here is derived from an EMBL/GenBank/DDBJ whole genome shotgun (WGS) entry which is preliminary data.</text>
</comment>
<sequence length="472" mass="52517">MQKIKFISLLLSHLMCVEFLSGQQVYKVNDYGKPGDIYLYNRIPSTQNAQILENGADVTWDLSTNANLNTHISQIVTPSEGIDQVTFLGVCTLGGNTIFDCLNVWSNTEQALLVPDTLSLFAFTLTKLQRYQNKTTNKLLENFFGFTTDLGGTEMKAAIVYQTPDTILNFPVAYGDNWTSHIKWGIDLTATGQNIQYKSTQSRTTNIDSWGTLITPYDTFPDVIRLRSEILREDTLYTDSVALPFTLTQVEYMWFDTNYTLPVMTANGIATDSTDILSAVQYIYEATCATPTWTVDSDHDVYYIDSSGNVTVNFVFSNPNANEYTWDFGDNSTGTSTGNISHTYFAGGDYSIAVTGCMTNCLPLNSCTSKIIDFQIIDTITSVQVIPGNQLGIKLFPNPAKESIMIDIPHELGIQYYEILDMSGRKVNHGTLDAGVTTIDTDQIANGVYTLRLWRKGGIQARMAVMRVAIIK</sequence>
<dbReference type="CDD" id="cd00146">
    <property type="entry name" value="PKD"/>
    <property type="match status" value="1"/>
</dbReference>
<gene>
    <name evidence="2" type="ORF">IPP15_02480</name>
</gene>
<dbReference type="InterPro" id="IPR035986">
    <property type="entry name" value="PKD_dom_sf"/>
</dbReference>
<feature type="domain" description="PKD" evidence="1">
    <location>
        <begin position="318"/>
        <end position="355"/>
    </location>
</feature>
<dbReference type="Pfam" id="PF18962">
    <property type="entry name" value="Por_Secre_tail"/>
    <property type="match status" value="1"/>
</dbReference>
<dbReference type="EMBL" id="JADKGY010000001">
    <property type="protein sequence ID" value="MBK9981286.1"/>
    <property type="molecule type" value="Genomic_DNA"/>
</dbReference>
<dbReference type="PROSITE" id="PS50093">
    <property type="entry name" value="PKD"/>
    <property type="match status" value="1"/>
</dbReference>